<feature type="transmembrane region" description="Helical" evidence="1">
    <location>
        <begin position="111"/>
        <end position="131"/>
    </location>
</feature>
<evidence type="ECO:0000256" key="1">
    <source>
        <dbReference type="SAM" id="Phobius"/>
    </source>
</evidence>
<dbReference type="SUPFAM" id="SSF53955">
    <property type="entry name" value="Lysozyme-like"/>
    <property type="match status" value="1"/>
</dbReference>
<feature type="domain" description="Transglycosylase SLT" evidence="3">
    <location>
        <begin position="187"/>
        <end position="293"/>
    </location>
</feature>
<gene>
    <name evidence="4" type="ORF">US58_C0012G0003</name>
</gene>
<reference evidence="4 5" key="1">
    <citation type="journal article" date="2015" name="Nature">
        <title>rRNA introns, odd ribosomes, and small enigmatic genomes across a large radiation of phyla.</title>
        <authorList>
            <person name="Brown C.T."/>
            <person name="Hug L.A."/>
            <person name="Thomas B.C."/>
            <person name="Sharon I."/>
            <person name="Castelle C.J."/>
            <person name="Singh A."/>
            <person name="Wilkins M.J."/>
            <person name="Williams K.H."/>
            <person name="Banfield J.F."/>
        </authorList>
    </citation>
    <scope>NUCLEOTIDE SEQUENCE [LARGE SCALE GENOMIC DNA]</scope>
</reference>
<dbReference type="Gene3D" id="1.10.530.10">
    <property type="match status" value="1"/>
</dbReference>
<name>A0A0G0JV42_9BACT</name>
<feature type="transmembrane region" description="Helical" evidence="1">
    <location>
        <begin position="68"/>
        <end position="90"/>
    </location>
</feature>
<dbReference type="STRING" id="1619036.US58_C0012G0003"/>
<dbReference type="EMBL" id="LBTN01000012">
    <property type="protein sequence ID" value="KKQ40794.1"/>
    <property type="molecule type" value="Genomic_DNA"/>
</dbReference>
<accession>A0A0G0JV42</accession>
<feature type="signal peptide" evidence="2">
    <location>
        <begin position="1"/>
        <end position="21"/>
    </location>
</feature>
<dbReference type="InterPro" id="IPR023346">
    <property type="entry name" value="Lysozyme-like_dom_sf"/>
</dbReference>
<comment type="caution">
    <text evidence="4">The sequence shown here is derived from an EMBL/GenBank/DDBJ whole genome shotgun (WGS) entry which is preliminary data.</text>
</comment>
<keyword evidence="1" id="KW-0812">Transmembrane</keyword>
<sequence>MRKYFLLIILSGLILVGNASAAETTNVADDLKISKPVIEVNIPQLTFSDVEKNVDAEGYLHLPWIGEYIAAVYKFGLGIISIIAVVMIIIQGLRIITSGGGENKNSGYKKIFQAIIGLFIAWGSYAILYTVNPALVEFKTLKVKYIEPIPLDVYDKGETPTPLHPKALNFTGFDLLFQTYGNCIPTDWHIIKAMAYVESSLDANVVNSLGFAGLFQTKNVYCQSSLKRYGLDDKCNQLTNPELSTAVGTSMIRDSITQIKKNCPAIDGDSLTYFIYLGHQSGQGTLNNVITKTCNYTTAYNFIHASWEQQSGGKYADSTGGKRTARVIAAEADKGARKMIGLVKGMGVENILTTINKDKCPLDTPSLRFTTTVTP</sequence>
<feature type="chain" id="PRO_5002532960" description="Transglycosylase SLT domain-containing protein" evidence="2">
    <location>
        <begin position="22"/>
        <end position="375"/>
    </location>
</feature>
<keyword evidence="1" id="KW-0472">Membrane</keyword>
<protein>
    <recommendedName>
        <fullName evidence="3">Transglycosylase SLT domain-containing protein</fullName>
    </recommendedName>
</protein>
<dbReference type="AlphaFoldDB" id="A0A0G0JV42"/>
<keyword evidence="2" id="KW-0732">Signal</keyword>
<evidence type="ECO:0000313" key="5">
    <source>
        <dbReference type="Proteomes" id="UP000034333"/>
    </source>
</evidence>
<dbReference type="Proteomes" id="UP000034333">
    <property type="component" value="Unassembled WGS sequence"/>
</dbReference>
<keyword evidence="1" id="KW-1133">Transmembrane helix</keyword>
<dbReference type="InterPro" id="IPR008258">
    <property type="entry name" value="Transglycosylase_SLT_dom_1"/>
</dbReference>
<proteinExistence type="predicted"/>
<evidence type="ECO:0000313" key="4">
    <source>
        <dbReference type="EMBL" id="KKQ40794.1"/>
    </source>
</evidence>
<organism evidence="4 5">
    <name type="scientific">Candidatus Magasanikbacteria bacterium GW2011_GWA2_37_8</name>
    <dbReference type="NCBI Taxonomy" id="1619036"/>
    <lineage>
        <taxon>Bacteria</taxon>
        <taxon>Candidatus Magasanikiibacteriota</taxon>
    </lineage>
</organism>
<dbReference type="Pfam" id="PF01464">
    <property type="entry name" value="SLT"/>
    <property type="match status" value="1"/>
</dbReference>
<evidence type="ECO:0000256" key="2">
    <source>
        <dbReference type="SAM" id="SignalP"/>
    </source>
</evidence>
<evidence type="ECO:0000259" key="3">
    <source>
        <dbReference type="Pfam" id="PF01464"/>
    </source>
</evidence>